<keyword evidence="3" id="KW-1185">Reference proteome</keyword>
<keyword evidence="1" id="KW-0732">Signal</keyword>
<dbReference type="RefSeq" id="WP_157457336.1">
    <property type="nucleotide sequence ID" value="NZ_WQLB01000001.1"/>
</dbReference>
<dbReference type="EMBL" id="WQLB01000001">
    <property type="protein sequence ID" value="MVN85322.1"/>
    <property type="molecule type" value="Genomic_DNA"/>
</dbReference>
<name>A0A7C9LZI3_9DEIO</name>
<proteinExistence type="predicted"/>
<accession>A0A7C9LZI3</accession>
<gene>
    <name evidence="2" type="ORF">GO986_00885</name>
</gene>
<dbReference type="AlphaFoldDB" id="A0A7C9LZI3"/>
<dbReference type="Proteomes" id="UP000483286">
    <property type="component" value="Unassembled WGS sequence"/>
</dbReference>
<comment type="caution">
    <text evidence="2">The sequence shown here is derived from an EMBL/GenBank/DDBJ whole genome shotgun (WGS) entry which is preliminary data.</text>
</comment>
<protein>
    <recommendedName>
        <fullName evidence="4">Lipoprotein</fullName>
    </recommendedName>
</protein>
<evidence type="ECO:0008006" key="4">
    <source>
        <dbReference type="Google" id="ProtNLM"/>
    </source>
</evidence>
<dbReference type="PROSITE" id="PS51257">
    <property type="entry name" value="PROKAR_LIPOPROTEIN"/>
    <property type="match status" value="1"/>
</dbReference>
<sequence length="140" mass="15268">MRKVALLGLSTLLITACNATTPPAAEVAQAASPAAGSQLLTAAEANMPMIRRVEFAGGRCVMKQFQEIGTSSNYFQVIHQNDGAVRMNIKMWAPYQAPSWDFNESHKSIYRGFSYGLSLEVYGFCKVNGTWVGAPVFRAN</sequence>
<organism evidence="2 3">
    <name type="scientific">Deinococcus arboris</name>
    <dbReference type="NCBI Taxonomy" id="2682977"/>
    <lineage>
        <taxon>Bacteria</taxon>
        <taxon>Thermotogati</taxon>
        <taxon>Deinococcota</taxon>
        <taxon>Deinococci</taxon>
        <taxon>Deinococcales</taxon>
        <taxon>Deinococcaceae</taxon>
        <taxon>Deinococcus</taxon>
    </lineage>
</organism>
<feature type="chain" id="PRO_5028903052" description="Lipoprotein" evidence="1">
    <location>
        <begin position="20"/>
        <end position="140"/>
    </location>
</feature>
<evidence type="ECO:0000313" key="2">
    <source>
        <dbReference type="EMBL" id="MVN85322.1"/>
    </source>
</evidence>
<feature type="signal peptide" evidence="1">
    <location>
        <begin position="1"/>
        <end position="19"/>
    </location>
</feature>
<evidence type="ECO:0000313" key="3">
    <source>
        <dbReference type="Proteomes" id="UP000483286"/>
    </source>
</evidence>
<reference evidence="2 3" key="1">
    <citation type="submission" date="2019-12" db="EMBL/GenBank/DDBJ databases">
        <title>Deinococcus sp. HMF7620 Genome sequencing and assembly.</title>
        <authorList>
            <person name="Kang H."/>
            <person name="Kim H."/>
            <person name="Joh K."/>
        </authorList>
    </citation>
    <scope>NUCLEOTIDE SEQUENCE [LARGE SCALE GENOMIC DNA]</scope>
    <source>
        <strain evidence="2 3">HMF7620</strain>
    </source>
</reference>
<evidence type="ECO:0000256" key="1">
    <source>
        <dbReference type="SAM" id="SignalP"/>
    </source>
</evidence>